<comment type="caution">
    <text evidence="5">The sequence shown here is derived from an EMBL/GenBank/DDBJ whole genome shotgun (WGS) entry which is preliminary data.</text>
</comment>
<protein>
    <submittedName>
        <fullName evidence="5">Response regulator</fullName>
    </submittedName>
</protein>
<organism evidence="5 6">
    <name type="scientific">Cohnella rhizosphaerae</name>
    <dbReference type="NCBI Taxonomy" id="1457232"/>
    <lineage>
        <taxon>Bacteria</taxon>
        <taxon>Bacillati</taxon>
        <taxon>Bacillota</taxon>
        <taxon>Bacilli</taxon>
        <taxon>Bacillales</taxon>
        <taxon>Paenibacillaceae</taxon>
        <taxon>Cohnella</taxon>
    </lineage>
</organism>
<dbReference type="Pfam" id="PF00072">
    <property type="entry name" value="Response_reg"/>
    <property type="match status" value="1"/>
</dbReference>
<dbReference type="InterPro" id="IPR050595">
    <property type="entry name" value="Bact_response_regulator"/>
</dbReference>
<feature type="domain" description="Response regulatory" evidence="4">
    <location>
        <begin position="6"/>
        <end position="122"/>
    </location>
</feature>
<feature type="compositionally biased region" description="Basic and acidic residues" evidence="3">
    <location>
        <begin position="128"/>
        <end position="146"/>
    </location>
</feature>
<dbReference type="AlphaFoldDB" id="A0A9X4QWC6"/>
<evidence type="ECO:0000313" key="6">
    <source>
        <dbReference type="Proteomes" id="UP001153404"/>
    </source>
</evidence>
<dbReference type="PROSITE" id="PS50110">
    <property type="entry name" value="RESPONSE_REGULATORY"/>
    <property type="match status" value="1"/>
</dbReference>
<evidence type="ECO:0000313" key="5">
    <source>
        <dbReference type="EMBL" id="MDG0814331.1"/>
    </source>
</evidence>
<dbReference type="PANTHER" id="PTHR44591:SF3">
    <property type="entry name" value="RESPONSE REGULATORY DOMAIN-CONTAINING PROTEIN"/>
    <property type="match status" value="1"/>
</dbReference>
<evidence type="ECO:0000256" key="3">
    <source>
        <dbReference type="SAM" id="MobiDB-lite"/>
    </source>
</evidence>
<feature type="region of interest" description="Disordered" evidence="3">
    <location>
        <begin position="128"/>
        <end position="153"/>
    </location>
</feature>
<dbReference type="Proteomes" id="UP001153404">
    <property type="component" value="Unassembled WGS sequence"/>
</dbReference>
<feature type="modified residue" description="4-aspartylphosphate" evidence="2">
    <location>
        <position position="57"/>
    </location>
</feature>
<reference evidence="5" key="1">
    <citation type="submission" date="2022-10" db="EMBL/GenBank/DDBJ databases">
        <title>Comparative genomic analysis of Cohnella hashimotonis sp. nov., isolated from the International Space Station.</title>
        <authorList>
            <person name="Simpson A."/>
            <person name="Venkateswaran K."/>
        </authorList>
    </citation>
    <scope>NUCLEOTIDE SEQUENCE</scope>
    <source>
        <strain evidence="5">DSM 28161</strain>
    </source>
</reference>
<dbReference type="SMART" id="SM00448">
    <property type="entry name" value="REC"/>
    <property type="match status" value="1"/>
</dbReference>
<evidence type="ECO:0000259" key="4">
    <source>
        <dbReference type="PROSITE" id="PS50110"/>
    </source>
</evidence>
<keyword evidence="6" id="KW-1185">Reference proteome</keyword>
<dbReference type="PANTHER" id="PTHR44591">
    <property type="entry name" value="STRESS RESPONSE REGULATOR PROTEIN 1"/>
    <property type="match status" value="1"/>
</dbReference>
<dbReference type="InterPro" id="IPR001789">
    <property type="entry name" value="Sig_transdc_resp-reg_receiver"/>
</dbReference>
<dbReference type="SUPFAM" id="SSF52172">
    <property type="entry name" value="CheY-like"/>
    <property type="match status" value="1"/>
</dbReference>
<sequence>MVPPYAILLVDDQPIETQTVRKLIEKHRLPLRVSTAANGEEALAQLRAEGCDILFTDIKMPRMNGLDLARHARLLNPSAQLVIYSAFGEFEYAKEAIDLGAIHYLLKPLDIEEFLAVMDKAIGLAKRARETRPHHPAVENEGEGREPGTAISG</sequence>
<evidence type="ECO:0000256" key="2">
    <source>
        <dbReference type="PROSITE-ProRule" id="PRU00169"/>
    </source>
</evidence>
<name>A0A9X4QWC6_9BACL</name>
<dbReference type="CDD" id="cd17536">
    <property type="entry name" value="REC_YesN-like"/>
    <property type="match status" value="1"/>
</dbReference>
<dbReference type="InterPro" id="IPR011006">
    <property type="entry name" value="CheY-like_superfamily"/>
</dbReference>
<gene>
    <name evidence="5" type="ORF">OMP40_37425</name>
</gene>
<proteinExistence type="predicted"/>
<evidence type="ECO:0000256" key="1">
    <source>
        <dbReference type="ARBA" id="ARBA00022553"/>
    </source>
</evidence>
<accession>A0A9X4QWC6</accession>
<dbReference type="GO" id="GO:0000160">
    <property type="term" value="P:phosphorelay signal transduction system"/>
    <property type="evidence" value="ECO:0007669"/>
    <property type="project" value="InterPro"/>
</dbReference>
<dbReference type="RefSeq" id="WP_277539190.1">
    <property type="nucleotide sequence ID" value="NZ_JAPDIA010000009.1"/>
</dbReference>
<keyword evidence="1 2" id="KW-0597">Phosphoprotein</keyword>
<dbReference type="EMBL" id="JAPDIA010000009">
    <property type="protein sequence ID" value="MDG0814331.1"/>
    <property type="molecule type" value="Genomic_DNA"/>
</dbReference>
<dbReference type="Gene3D" id="3.40.50.2300">
    <property type="match status" value="1"/>
</dbReference>